<organism evidence="5 6">
    <name type="scientific">Luteipulveratus mongoliensis</name>
    <dbReference type="NCBI Taxonomy" id="571913"/>
    <lineage>
        <taxon>Bacteria</taxon>
        <taxon>Bacillati</taxon>
        <taxon>Actinomycetota</taxon>
        <taxon>Actinomycetes</taxon>
        <taxon>Micrococcales</taxon>
        <taxon>Dermacoccaceae</taxon>
        <taxon>Luteipulveratus</taxon>
    </lineage>
</organism>
<sequence>MEERDPEVAAERASLVAAACFFKSLGDPTRLMIIRRLAAGEHRVADLVADLGLAQPTVSKHLRCLRDCGLVLSRPEGAAAMYRLAYPDLVDVLRSAEPLLARTGDAVVLCPSSGVTA</sequence>
<dbReference type="GO" id="GO:0003700">
    <property type="term" value="F:DNA-binding transcription factor activity"/>
    <property type="evidence" value="ECO:0007669"/>
    <property type="project" value="InterPro"/>
</dbReference>
<dbReference type="InterPro" id="IPR011991">
    <property type="entry name" value="ArsR-like_HTH"/>
</dbReference>
<evidence type="ECO:0000256" key="2">
    <source>
        <dbReference type="ARBA" id="ARBA00023125"/>
    </source>
</evidence>
<evidence type="ECO:0000259" key="4">
    <source>
        <dbReference type="PROSITE" id="PS50987"/>
    </source>
</evidence>
<dbReference type="GO" id="GO:0003677">
    <property type="term" value="F:DNA binding"/>
    <property type="evidence" value="ECO:0007669"/>
    <property type="project" value="UniProtKB-KW"/>
</dbReference>
<reference evidence="5 6" key="1">
    <citation type="submission" date="2015-03" db="EMBL/GenBank/DDBJ databases">
        <title>Luteipulveratus halotolerans sp. nov., a novel actinobacterium (Dermacoccaceae) from Sarawak, Malaysia.</title>
        <authorList>
            <person name="Juboi H."/>
            <person name="Basik A."/>
            <person name="Shamsul S.S."/>
            <person name="Arnold P."/>
            <person name="Schmitt E.K."/>
            <person name="Sanglier J.-J."/>
            <person name="Yeo T."/>
        </authorList>
    </citation>
    <scope>NUCLEOTIDE SEQUENCE [LARGE SCALE GENOMIC DNA]</scope>
    <source>
        <strain evidence="5 6">MN07-A0370</strain>
    </source>
</reference>
<dbReference type="AlphaFoldDB" id="A0A0K1JMB7"/>
<name>A0A0K1JMB7_9MICO</name>
<feature type="domain" description="HTH arsR-type" evidence="4">
    <location>
        <begin position="10"/>
        <end position="104"/>
    </location>
</feature>
<dbReference type="Gene3D" id="1.10.10.10">
    <property type="entry name" value="Winged helix-like DNA-binding domain superfamily/Winged helix DNA-binding domain"/>
    <property type="match status" value="1"/>
</dbReference>
<dbReference type="SUPFAM" id="SSF46785">
    <property type="entry name" value="Winged helix' DNA-binding domain"/>
    <property type="match status" value="1"/>
</dbReference>
<dbReference type="KEGG" id="lmoi:VV02_20830"/>
<dbReference type="InterPro" id="IPR036390">
    <property type="entry name" value="WH_DNA-bd_sf"/>
</dbReference>
<gene>
    <name evidence="5" type="ORF">VV02_20830</name>
</gene>
<dbReference type="InterPro" id="IPR051081">
    <property type="entry name" value="HTH_MetalResp_TranReg"/>
</dbReference>
<dbReference type="EMBL" id="CP011112">
    <property type="protein sequence ID" value="AKU17718.1"/>
    <property type="molecule type" value="Genomic_DNA"/>
</dbReference>
<dbReference type="PANTHER" id="PTHR33154:SF33">
    <property type="entry name" value="TRANSCRIPTIONAL REPRESSOR SDPR"/>
    <property type="match status" value="1"/>
</dbReference>
<dbReference type="OrthoDB" id="3401849at2"/>
<dbReference type="Pfam" id="PF01022">
    <property type="entry name" value="HTH_5"/>
    <property type="match status" value="1"/>
</dbReference>
<dbReference type="Proteomes" id="UP000066480">
    <property type="component" value="Chromosome"/>
</dbReference>
<dbReference type="InterPro" id="IPR001845">
    <property type="entry name" value="HTH_ArsR_DNA-bd_dom"/>
</dbReference>
<dbReference type="CDD" id="cd00090">
    <property type="entry name" value="HTH_ARSR"/>
    <property type="match status" value="1"/>
</dbReference>
<protein>
    <submittedName>
        <fullName evidence="5">ArsR family transcriptional regulator</fullName>
    </submittedName>
</protein>
<evidence type="ECO:0000256" key="3">
    <source>
        <dbReference type="ARBA" id="ARBA00023163"/>
    </source>
</evidence>
<evidence type="ECO:0000256" key="1">
    <source>
        <dbReference type="ARBA" id="ARBA00023015"/>
    </source>
</evidence>
<keyword evidence="6" id="KW-1185">Reference proteome</keyword>
<accession>A0A0K1JMB7</accession>
<keyword evidence="2" id="KW-0238">DNA-binding</keyword>
<evidence type="ECO:0000313" key="6">
    <source>
        <dbReference type="Proteomes" id="UP000066480"/>
    </source>
</evidence>
<dbReference type="STRING" id="571913.VV02_20830"/>
<keyword evidence="1" id="KW-0805">Transcription regulation</keyword>
<dbReference type="NCBIfam" id="NF033788">
    <property type="entry name" value="HTH_metalloreg"/>
    <property type="match status" value="1"/>
</dbReference>
<dbReference type="PANTHER" id="PTHR33154">
    <property type="entry name" value="TRANSCRIPTIONAL REGULATOR, ARSR FAMILY"/>
    <property type="match status" value="1"/>
</dbReference>
<dbReference type="RefSeq" id="WP_052594656.1">
    <property type="nucleotide sequence ID" value="NZ_CP011112.1"/>
</dbReference>
<dbReference type="PRINTS" id="PR00778">
    <property type="entry name" value="HTHARSR"/>
</dbReference>
<evidence type="ECO:0000313" key="5">
    <source>
        <dbReference type="EMBL" id="AKU17718.1"/>
    </source>
</evidence>
<dbReference type="SMART" id="SM00418">
    <property type="entry name" value="HTH_ARSR"/>
    <property type="match status" value="1"/>
</dbReference>
<dbReference type="InterPro" id="IPR036388">
    <property type="entry name" value="WH-like_DNA-bd_sf"/>
</dbReference>
<dbReference type="PROSITE" id="PS50987">
    <property type="entry name" value="HTH_ARSR_2"/>
    <property type="match status" value="1"/>
</dbReference>
<keyword evidence="3" id="KW-0804">Transcription</keyword>
<proteinExistence type="predicted"/>